<dbReference type="SUPFAM" id="SSF52540">
    <property type="entry name" value="P-loop containing nucleoside triphosphate hydrolases"/>
    <property type="match status" value="1"/>
</dbReference>
<reference evidence="6 7" key="1">
    <citation type="journal article" date="2014" name="Nat. Commun.">
        <title>Klebsormidium flaccidum genome reveals primary factors for plant terrestrial adaptation.</title>
        <authorList>
            <person name="Hori K."/>
            <person name="Maruyama F."/>
            <person name="Fujisawa T."/>
            <person name="Togashi T."/>
            <person name="Yamamoto N."/>
            <person name="Seo M."/>
            <person name="Sato S."/>
            <person name="Yamada T."/>
            <person name="Mori H."/>
            <person name="Tajima N."/>
            <person name="Moriyama T."/>
            <person name="Ikeuchi M."/>
            <person name="Watanabe M."/>
            <person name="Wada H."/>
            <person name="Kobayashi K."/>
            <person name="Saito M."/>
            <person name="Masuda T."/>
            <person name="Sasaki-Sekimoto Y."/>
            <person name="Mashiguchi K."/>
            <person name="Awai K."/>
            <person name="Shimojima M."/>
            <person name="Masuda S."/>
            <person name="Iwai M."/>
            <person name="Nobusawa T."/>
            <person name="Narise T."/>
            <person name="Kondo S."/>
            <person name="Saito H."/>
            <person name="Sato R."/>
            <person name="Murakawa M."/>
            <person name="Ihara Y."/>
            <person name="Oshima-Yamada Y."/>
            <person name="Ohtaka K."/>
            <person name="Satoh M."/>
            <person name="Sonobe K."/>
            <person name="Ishii M."/>
            <person name="Ohtani R."/>
            <person name="Kanamori-Sato M."/>
            <person name="Honoki R."/>
            <person name="Miyazaki D."/>
            <person name="Mochizuki H."/>
            <person name="Umetsu J."/>
            <person name="Higashi K."/>
            <person name="Shibata D."/>
            <person name="Kamiya Y."/>
            <person name="Sato N."/>
            <person name="Nakamura Y."/>
            <person name="Tabata S."/>
            <person name="Ida S."/>
            <person name="Kurokawa K."/>
            <person name="Ohta H."/>
        </authorList>
    </citation>
    <scope>NUCLEOTIDE SEQUENCE [LARGE SCALE GENOMIC DNA]</scope>
    <source>
        <strain evidence="6 7">NIES-2285</strain>
    </source>
</reference>
<dbReference type="Pfam" id="PF00488">
    <property type="entry name" value="MutS_V"/>
    <property type="match status" value="1"/>
</dbReference>
<evidence type="ECO:0000256" key="2">
    <source>
        <dbReference type="ARBA" id="ARBA00022840"/>
    </source>
</evidence>
<dbReference type="InterPro" id="IPR045076">
    <property type="entry name" value="MutS"/>
</dbReference>
<dbReference type="Gene3D" id="3.40.50.300">
    <property type="entry name" value="P-loop containing nucleotide triphosphate hydrolases"/>
    <property type="match status" value="1"/>
</dbReference>
<dbReference type="GO" id="GO:0006298">
    <property type="term" value="P:mismatch repair"/>
    <property type="evidence" value="ECO:0007669"/>
    <property type="project" value="InterPro"/>
</dbReference>
<dbReference type="GO" id="GO:0030983">
    <property type="term" value="F:mismatched DNA binding"/>
    <property type="evidence" value="ECO:0007669"/>
    <property type="project" value="InterPro"/>
</dbReference>
<dbReference type="OrthoDB" id="1738008at2759"/>
<dbReference type="PANTHER" id="PTHR11361">
    <property type="entry name" value="DNA MISMATCH REPAIR PROTEIN MUTS FAMILY MEMBER"/>
    <property type="match status" value="1"/>
</dbReference>
<dbReference type="GO" id="GO:0140664">
    <property type="term" value="F:ATP-dependent DNA damage sensor activity"/>
    <property type="evidence" value="ECO:0007669"/>
    <property type="project" value="InterPro"/>
</dbReference>
<organism evidence="6 7">
    <name type="scientific">Klebsormidium nitens</name>
    <name type="common">Green alga</name>
    <name type="synonym">Ulothrix nitens</name>
    <dbReference type="NCBI Taxonomy" id="105231"/>
    <lineage>
        <taxon>Eukaryota</taxon>
        <taxon>Viridiplantae</taxon>
        <taxon>Streptophyta</taxon>
        <taxon>Klebsormidiophyceae</taxon>
        <taxon>Klebsormidiales</taxon>
        <taxon>Klebsormidiaceae</taxon>
        <taxon>Klebsormidium</taxon>
    </lineage>
</organism>
<dbReference type="PANTHER" id="PTHR11361:SF35">
    <property type="entry name" value="DNA MISMATCH REPAIR PROTEIN MSH2"/>
    <property type="match status" value="1"/>
</dbReference>
<evidence type="ECO:0000256" key="1">
    <source>
        <dbReference type="ARBA" id="ARBA00022741"/>
    </source>
</evidence>
<evidence type="ECO:0000256" key="3">
    <source>
        <dbReference type="ARBA" id="ARBA00023125"/>
    </source>
</evidence>
<evidence type="ECO:0000313" key="7">
    <source>
        <dbReference type="Proteomes" id="UP000054558"/>
    </source>
</evidence>
<dbReference type="EMBL" id="DF237834">
    <property type="protein sequence ID" value="GAQ91933.1"/>
    <property type="molecule type" value="Genomic_DNA"/>
</dbReference>
<evidence type="ECO:0000256" key="4">
    <source>
        <dbReference type="SAM" id="MobiDB-lite"/>
    </source>
</evidence>
<dbReference type="AlphaFoldDB" id="A0A1Y1IMQ5"/>
<sequence length="174" mass="18815">MGGKSTIIRQVGVNVLMAQVGCFVPCDSANFSVQRLHLCARRRRLSGLAWAICVYLTEVTRAPTLFAAHFHELTPLASTAPVHGPPRGPPVGDRPTVTSVSNGNECRGQMSARRSARVRSFLRHFAVLPNDKRSPDEAAKPAEDLKKSLEQDAAANPGLQEGFKRATTDPVACK</sequence>
<gene>
    <name evidence="6" type="ORF">KFL_008850030</name>
</gene>
<feature type="domain" description="DNA mismatch repair proteins mutS family" evidence="5">
    <location>
        <begin position="1"/>
        <end position="123"/>
    </location>
</feature>
<feature type="region of interest" description="Disordered" evidence="4">
    <location>
        <begin position="129"/>
        <end position="174"/>
    </location>
</feature>
<dbReference type="SMART" id="SM00534">
    <property type="entry name" value="MUTSac"/>
    <property type="match status" value="1"/>
</dbReference>
<feature type="region of interest" description="Disordered" evidence="4">
    <location>
        <begin position="78"/>
        <end position="112"/>
    </location>
</feature>
<keyword evidence="2" id="KW-0067">ATP-binding</keyword>
<dbReference type="GO" id="GO:0005524">
    <property type="term" value="F:ATP binding"/>
    <property type="evidence" value="ECO:0007669"/>
    <property type="project" value="UniProtKB-KW"/>
</dbReference>
<evidence type="ECO:0000259" key="5">
    <source>
        <dbReference type="SMART" id="SM00534"/>
    </source>
</evidence>
<name>A0A1Y1IMQ5_KLENI</name>
<evidence type="ECO:0000313" key="6">
    <source>
        <dbReference type="EMBL" id="GAQ91933.1"/>
    </source>
</evidence>
<protein>
    <submittedName>
        <fullName evidence="6">Putative MutS homolog 2</fullName>
    </submittedName>
</protein>
<dbReference type="InterPro" id="IPR000432">
    <property type="entry name" value="DNA_mismatch_repair_MutS_C"/>
</dbReference>
<accession>A0A1Y1IMQ5</accession>
<proteinExistence type="predicted"/>
<keyword evidence="7" id="KW-1185">Reference proteome</keyword>
<dbReference type="InterPro" id="IPR027417">
    <property type="entry name" value="P-loop_NTPase"/>
</dbReference>
<keyword evidence="1" id="KW-0547">Nucleotide-binding</keyword>
<dbReference type="STRING" id="105231.A0A1Y1IMQ5"/>
<feature type="compositionally biased region" description="Basic and acidic residues" evidence="4">
    <location>
        <begin position="130"/>
        <end position="150"/>
    </location>
</feature>
<keyword evidence="3" id="KW-0238">DNA-binding</keyword>
<dbReference type="Proteomes" id="UP000054558">
    <property type="component" value="Unassembled WGS sequence"/>
</dbReference>